<name>A0A4Z1IAY1_9HELO</name>
<dbReference type="Proteomes" id="UP000297229">
    <property type="component" value="Unassembled WGS sequence"/>
</dbReference>
<comment type="caution">
    <text evidence="1">The sequence shown here is derived from an EMBL/GenBank/DDBJ whole genome shotgun (WGS) entry which is preliminary data.</text>
</comment>
<accession>A0A4Z1IAY1</accession>
<sequence length="71" mass="8387">MPCISADRMFIFTTKQASQHVDCEDFVGSQIRLESEGFDNEEIAERRARWRMFSNKLGFHLDESISMLKWI</sequence>
<evidence type="ECO:0000313" key="2">
    <source>
        <dbReference type="Proteomes" id="UP000297229"/>
    </source>
</evidence>
<gene>
    <name evidence="1" type="ORF">BELL_1276g00030</name>
</gene>
<evidence type="ECO:0000313" key="1">
    <source>
        <dbReference type="EMBL" id="TGO58761.1"/>
    </source>
</evidence>
<dbReference type="EMBL" id="PQXM01001274">
    <property type="protein sequence ID" value="TGO58761.1"/>
    <property type="molecule type" value="Genomic_DNA"/>
</dbReference>
<keyword evidence="2" id="KW-1185">Reference proteome</keyword>
<proteinExistence type="predicted"/>
<protein>
    <submittedName>
        <fullName evidence="1">Uncharacterized protein</fullName>
    </submittedName>
</protein>
<dbReference type="AlphaFoldDB" id="A0A4Z1IAY1"/>
<reference evidence="1 2" key="1">
    <citation type="submission" date="2017-12" db="EMBL/GenBank/DDBJ databases">
        <title>Comparative genomics of Botrytis spp.</title>
        <authorList>
            <person name="Valero-Jimenez C.A."/>
            <person name="Tapia P."/>
            <person name="Veloso J."/>
            <person name="Silva-Moreno E."/>
            <person name="Staats M."/>
            <person name="Valdes J.H."/>
            <person name="Van Kan J.A.L."/>
        </authorList>
    </citation>
    <scope>NUCLEOTIDE SEQUENCE [LARGE SCALE GENOMIC DNA]</scope>
    <source>
        <strain evidence="1 2">Be9601</strain>
    </source>
</reference>
<organism evidence="1 2">
    <name type="scientific">Botrytis elliptica</name>
    <dbReference type="NCBI Taxonomy" id="278938"/>
    <lineage>
        <taxon>Eukaryota</taxon>
        <taxon>Fungi</taxon>
        <taxon>Dikarya</taxon>
        <taxon>Ascomycota</taxon>
        <taxon>Pezizomycotina</taxon>
        <taxon>Leotiomycetes</taxon>
        <taxon>Helotiales</taxon>
        <taxon>Sclerotiniaceae</taxon>
        <taxon>Botrytis</taxon>
    </lineage>
</organism>